<dbReference type="InterPro" id="IPR007889">
    <property type="entry name" value="HTH_Psq"/>
</dbReference>
<dbReference type="EMBL" id="AFYH01156948">
    <property type="status" value="NOT_ANNOTATED_CDS"/>
    <property type="molecule type" value="Genomic_DNA"/>
</dbReference>
<dbReference type="PROSITE" id="PS51253">
    <property type="entry name" value="HTH_CENPB"/>
    <property type="match status" value="1"/>
</dbReference>
<dbReference type="InterPro" id="IPR009057">
    <property type="entry name" value="Homeodomain-like_sf"/>
</dbReference>
<dbReference type="AlphaFoldDB" id="H2ZVU2"/>
<evidence type="ECO:0000256" key="3">
    <source>
        <dbReference type="ARBA" id="ARBA00023242"/>
    </source>
</evidence>
<dbReference type="Pfam" id="PF03184">
    <property type="entry name" value="DDE_1"/>
    <property type="match status" value="1"/>
</dbReference>
<evidence type="ECO:0000313" key="7">
    <source>
        <dbReference type="Ensembl" id="ENSLACP00000001513.1"/>
    </source>
</evidence>
<dbReference type="InParanoid" id="H2ZVU2"/>
<dbReference type="GeneTree" id="ENSGT00940000160195"/>
<dbReference type="PANTHER" id="PTHR19303">
    <property type="entry name" value="TRANSPOSON"/>
    <property type="match status" value="1"/>
</dbReference>
<dbReference type="InterPro" id="IPR050863">
    <property type="entry name" value="CenT-Element_Derived"/>
</dbReference>
<evidence type="ECO:0000259" key="6">
    <source>
        <dbReference type="PROSITE" id="PS51253"/>
    </source>
</evidence>
<evidence type="ECO:0000256" key="1">
    <source>
        <dbReference type="ARBA" id="ARBA00004123"/>
    </source>
</evidence>
<dbReference type="GO" id="GO:0003677">
    <property type="term" value="F:DNA binding"/>
    <property type="evidence" value="ECO:0007669"/>
    <property type="project" value="UniProtKB-UniRule"/>
</dbReference>
<dbReference type="Pfam" id="PF03221">
    <property type="entry name" value="HTH_Tnp_Tc5"/>
    <property type="match status" value="1"/>
</dbReference>
<dbReference type="PANTHER" id="PTHR19303:SF18">
    <property type="entry name" value="TIGGER TRANSPOSABLE ELEMENT-DERIVED PROTEIN 4"/>
    <property type="match status" value="1"/>
</dbReference>
<keyword evidence="8" id="KW-1185">Reference proteome</keyword>
<sequence>MADAPMDSSSLPVIRKKKSLSIEEKVDIISSVERGRKKAEIAAEYGIKKNSLSSIMKNKKKILDAYESLRFDPRRKRLRTASYTDLEEALIRWYQIARCLNVPVNGPMLRLKANDFAQKLGHTDFKCSNGWLDRFKSRYGLMFRAQPIEPTSAPVDTSAVWYQSVLPYYLNEYQPKAEVFEKWIRKIDEQFQTQHRRVVIFVDQCSAHPEVRNMKSVELVFLPTNSASNLIPMKQGVIKSLVVKYKCQFIKRFVECVESGQEFKLSLLEATDLLHLSWRNVSPQTIVHSFKKAGFKLQKEVVVSESSIEGEDSQELIEHAQAAGVEFPEGLSLEDYAALDDDLITCELPTNKSMVTGLKEGLSDGNLLFIDDEEEDEEDGLPEADLLFPSKSQTIAALVTVRRFLRNQDITDSLYNSLADIENFVQSASSK</sequence>
<keyword evidence="3 4" id="KW-0539">Nucleus</keyword>
<dbReference type="Proteomes" id="UP000008672">
    <property type="component" value="Unassembled WGS sequence"/>
</dbReference>
<accession>H2ZVU2</accession>
<feature type="domain" description="HTH psq-type" evidence="5">
    <location>
        <begin position="11"/>
        <end position="62"/>
    </location>
</feature>
<gene>
    <name evidence="7" type="primary">TIGD4</name>
</gene>
<evidence type="ECO:0000313" key="8">
    <source>
        <dbReference type="Proteomes" id="UP000008672"/>
    </source>
</evidence>
<dbReference type="Bgee" id="ENSLACG00000001352">
    <property type="expression patterns" value="Expressed in muscle tissue and 4 other cell types or tissues"/>
</dbReference>
<dbReference type="HOGENOM" id="CLU_018294_0_4_1"/>
<dbReference type="SUPFAM" id="SSF46689">
    <property type="entry name" value="Homeodomain-like"/>
    <property type="match status" value="2"/>
</dbReference>
<dbReference type="InterPro" id="IPR004875">
    <property type="entry name" value="DDE_SF_endonuclease_dom"/>
</dbReference>
<evidence type="ECO:0000256" key="4">
    <source>
        <dbReference type="PROSITE-ProRule" id="PRU00320"/>
    </source>
</evidence>
<comment type="subcellular location">
    <subcellularLocation>
        <location evidence="1 4">Nucleus</location>
    </subcellularLocation>
</comment>
<reference evidence="7" key="2">
    <citation type="submission" date="2025-08" db="UniProtKB">
        <authorList>
            <consortium name="Ensembl"/>
        </authorList>
    </citation>
    <scope>IDENTIFICATION</scope>
</reference>
<dbReference type="PROSITE" id="PS50960">
    <property type="entry name" value="HTH_PSQ"/>
    <property type="match status" value="1"/>
</dbReference>
<dbReference type="STRING" id="7897.ENSLACP00000001513"/>
<dbReference type="GO" id="GO:0005634">
    <property type="term" value="C:nucleus"/>
    <property type="evidence" value="ECO:0007669"/>
    <property type="project" value="UniProtKB-SubCell"/>
</dbReference>
<name>H2ZVU2_LATCH</name>
<dbReference type="Pfam" id="PF04218">
    <property type="entry name" value="CENP-B_N"/>
    <property type="match status" value="1"/>
</dbReference>
<evidence type="ECO:0000256" key="2">
    <source>
        <dbReference type="ARBA" id="ARBA00023125"/>
    </source>
</evidence>
<dbReference type="Gene3D" id="1.10.10.60">
    <property type="entry name" value="Homeodomain-like"/>
    <property type="match status" value="2"/>
</dbReference>
<dbReference type="SMART" id="SM00674">
    <property type="entry name" value="CENPB"/>
    <property type="match status" value="1"/>
</dbReference>
<reference evidence="7" key="3">
    <citation type="submission" date="2025-09" db="UniProtKB">
        <authorList>
            <consortium name="Ensembl"/>
        </authorList>
    </citation>
    <scope>IDENTIFICATION</scope>
</reference>
<feature type="DNA-binding region" description="H-T-H motif" evidence="4">
    <location>
        <begin position="38"/>
        <end position="58"/>
    </location>
</feature>
<protein>
    <submittedName>
        <fullName evidence="7">Tigger transposable element derived 4</fullName>
    </submittedName>
</protein>
<evidence type="ECO:0000259" key="5">
    <source>
        <dbReference type="PROSITE" id="PS50960"/>
    </source>
</evidence>
<feature type="domain" description="HTH CENPB-type" evidence="6">
    <location>
        <begin position="74"/>
        <end position="145"/>
    </location>
</feature>
<keyword evidence="2 4" id="KW-0238">DNA-binding</keyword>
<dbReference type="eggNOG" id="KOG3105">
    <property type="taxonomic scope" value="Eukaryota"/>
</dbReference>
<dbReference type="InterPro" id="IPR006600">
    <property type="entry name" value="HTH_CenpB_DNA-bd_dom"/>
</dbReference>
<organism evidence="7 8">
    <name type="scientific">Latimeria chalumnae</name>
    <name type="common">Coelacanth</name>
    <dbReference type="NCBI Taxonomy" id="7897"/>
    <lineage>
        <taxon>Eukaryota</taxon>
        <taxon>Metazoa</taxon>
        <taxon>Chordata</taxon>
        <taxon>Craniata</taxon>
        <taxon>Vertebrata</taxon>
        <taxon>Euteleostomi</taxon>
        <taxon>Coelacanthiformes</taxon>
        <taxon>Coelacanthidae</taxon>
        <taxon>Latimeria</taxon>
    </lineage>
</organism>
<dbReference type="FunCoup" id="H2ZVU2">
    <property type="interactions" value="321"/>
</dbReference>
<proteinExistence type="predicted"/>
<dbReference type="OMA" id="QWMQKLD"/>
<dbReference type="Ensembl" id="ENSLACT00000001526.1">
    <property type="protein sequence ID" value="ENSLACP00000001513.1"/>
    <property type="gene ID" value="ENSLACG00000001352.1"/>
</dbReference>
<reference evidence="8" key="1">
    <citation type="submission" date="2011-08" db="EMBL/GenBank/DDBJ databases">
        <title>The draft genome of Latimeria chalumnae.</title>
        <authorList>
            <person name="Di Palma F."/>
            <person name="Alfoldi J."/>
            <person name="Johnson J."/>
            <person name="Berlin A."/>
            <person name="Gnerre S."/>
            <person name="Jaffe D."/>
            <person name="MacCallum I."/>
            <person name="Young S."/>
            <person name="Walker B.J."/>
            <person name="Lander E."/>
            <person name="Lindblad-Toh K."/>
        </authorList>
    </citation>
    <scope>NUCLEOTIDE SEQUENCE [LARGE SCALE GENOMIC DNA]</scope>
    <source>
        <strain evidence="8">Wild caught</strain>
    </source>
</reference>